<dbReference type="EMBL" id="BPLR01017720">
    <property type="protein sequence ID" value="GIY93906.1"/>
    <property type="molecule type" value="Genomic_DNA"/>
</dbReference>
<protein>
    <submittedName>
        <fullName evidence="1">Uncharacterized protein</fullName>
    </submittedName>
</protein>
<sequence length="142" mass="15727">MRVESLSLFFAIVDNRLGKLELCEPFANFLHIAPHSKSAKFLLHYTYTVCHAGKLEFRPPSIPKSPFTNASLCPPYGLEDFYFQLKLPAGVNAKEWTLRGKICDDGSVQVIGPCLPVEVIQNDHSKKVGVDCEAGNFLNAMG</sequence>
<keyword evidence="2" id="KW-1185">Reference proteome</keyword>
<proteinExistence type="predicted"/>
<accession>A0AAV4XF94</accession>
<organism evidence="1 2">
    <name type="scientific">Caerostris extrusa</name>
    <name type="common">Bark spider</name>
    <name type="synonym">Caerostris bankana</name>
    <dbReference type="NCBI Taxonomy" id="172846"/>
    <lineage>
        <taxon>Eukaryota</taxon>
        <taxon>Metazoa</taxon>
        <taxon>Ecdysozoa</taxon>
        <taxon>Arthropoda</taxon>
        <taxon>Chelicerata</taxon>
        <taxon>Arachnida</taxon>
        <taxon>Araneae</taxon>
        <taxon>Araneomorphae</taxon>
        <taxon>Entelegynae</taxon>
        <taxon>Araneoidea</taxon>
        <taxon>Araneidae</taxon>
        <taxon>Caerostris</taxon>
    </lineage>
</organism>
<name>A0AAV4XF94_CAEEX</name>
<dbReference type="Proteomes" id="UP001054945">
    <property type="component" value="Unassembled WGS sequence"/>
</dbReference>
<gene>
    <name evidence="1" type="ORF">CEXT_230261</name>
</gene>
<reference evidence="1 2" key="1">
    <citation type="submission" date="2021-06" db="EMBL/GenBank/DDBJ databases">
        <title>Caerostris extrusa draft genome.</title>
        <authorList>
            <person name="Kono N."/>
            <person name="Arakawa K."/>
        </authorList>
    </citation>
    <scope>NUCLEOTIDE SEQUENCE [LARGE SCALE GENOMIC DNA]</scope>
</reference>
<comment type="caution">
    <text evidence="1">The sequence shown here is derived from an EMBL/GenBank/DDBJ whole genome shotgun (WGS) entry which is preliminary data.</text>
</comment>
<evidence type="ECO:0000313" key="2">
    <source>
        <dbReference type="Proteomes" id="UP001054945"/>
    </source>
</evidence>
<evidence type="ECO:0000313" key="1">
    <source>
        <dbReference type="EMBL" id="GIY93906.1"/>
    </source>
</evidence>
<dbReference type="AlphaFoldDB" id="A0AAV4XF94"/>